<dbReference type="EMBL" id="JBFTWV010000071">
    <property type="protein sequence ID" value="KAL2788917.1"/>
    <property type="molecule type" value="Genomic_DNA"/>
</dbReference>
<name>A0ABR4G089_9EURO</name>
<evidence type="ECO:0000313" key="2">
    <source>
        <dbReference type="Proteomes" id="UP001610563"/>
    </source>
</evidence>
<organism evidence="1 2">
    <name type="scientific">Aspergillus keveii</name>
    <dbReference type="NCBI Taxonomy" id="714993"/>
    <lineage>
        <taxon>Eukaryota</taxon>
        <taxon>Fungi</taxon>
        <taxon>Dikarya</taxon>
        <taxon>Ascomycota</taxon>
        <taxon>Pezizomycotina</taxon>
        <taxon>Eurotiomycetes</taxon>
        <taxon>Eurotiomycetidae</taxon>
        <taxon>Eurotiales</taxon>
        <taxon>Aspergillaceae</taxon>
        <taxon>Aspergillus</taxon>
        <taxon>Aspergillus subgen. Nidulantes</taxon>
    </lineage>
</organism>
<proteinExistence type="predicted"/>
<dbReference type="Proteomes" id="UP001610563">
    <property type="component" value="Unassembled WGS sequence"/>
</dbReference>
<gene>
    <name evidence="1" type="ORF">BJX66DRAFT_307722</name>
</gene>
<comment type="caution">
    <text evidence="1">The sequence shown here is derived from an EMBL/GenBank/DDBJ whole genome shotgun (WGS) entry which is preliminary data.</text>
</comment>
<reference evidence="1 2" key="1">
    <citation type="submission" date="2024-07" db="EMBL/GenBank/DDBJ databases">
        <title>Section-level genome sequencing and comparative genomics of Aspergillus sections Usti and Cavernicolus.</title>
        <authorList>
            <consortium name="Lawrence Berkeley National Laboratory"/>
            <person name="Nybo J.L."/>
            <person name="Vesth T.C."/>
            <person name="Theobald S."/>
            <person name="Frisvad J.C."/>
            <person name="Larsen T.O."/>
            <person name="Kjaerboelling I."/>
            <person name="Rothschild-Mancinelli K."/>
            <person name="Lyhne E.K."/>
            <person name="Kogle M.E."/>
            <person name="Barry K."/>
            <person name="Clum A."/>
            <person name="Na H."/>
            <person name="Ledsgaard L."/>
            <person name="Lin J."/>
            <person name="Lipzen A."/>
            <person name="Kuo A."/>
            <person name="Riley R."/>
            <person name="Mondo S."/>
            <person name="Labutti K."/>
            <person name="Haridas S."/>
            <person name="Pangalinan J."/>
            <person name="Salamov A.A."/>
            <person name="Simmons B.A."/>
            <person name="Magnuson J.K."/>
            <person name="Chen J."/>
            <person name="Drula E."/>
            <person name="Henrissat B."/>
            <person name="Wiebenga A."/>
            <person name="Lubbers R.J."/>
            <person name="Gomes A.C."/>
            <person name="Makela M.R."/>
            <person name="Stajich J."/>
            <person name="Grigoriev I.V."/>
            <person name="Mortensen U.H."/>
            <person name="De Vries R.P."/>
            <person name="Baker S.E."/>
            <person name="Andersen M.R."/>
        </authorList>
    </citation>
    <scope>NUCLEOTIDE SEQUENCE [LARGE SCALE GENOMIC DNA]</scope>
    <source>
        <strain evidence="1 2">CBS 209.92</strain>
    </source>
</reference>
<keyword evidence="2" id="KW-1185">Reference proteome</keyword>
<protein>
    <submittedName>
        <fullName evidence="1">Uncharacterized protein</fullName>
    </submittedName>
</protein>
<sequence>MIFLGLDFCVNNCVLSSTYIFTSTAKAHHHQQPTLNSESELGFWFPRRVDFHFIFCFPF</sequence>
<evidence type="ECO:0000313" key="1">
    <source>
        <dbReference type="EMBL" id="KAL2788917.1"/>
    </source>
</evidence>
<accession>A0ABR4G089</accession>